<feature type="region of interest" description="Disordered" evidence="1">
    <location>
        <begin position="78"/>
        <end position="101"/>
    </location>
</feature>
<evidence type="ECO:0000313" key="3">
    <source>
        <dbReference type="EMBL" id="KAA8591498.1"/>
    </source>
</evidence>
<name>A0A5J5DA05_9PERO</name>
<dbReference type="AlphaFoldDB" id="A0A5J5DA05"/>
<evidence type="ECO:0000256" key="1">
    <source>
        <dbReference type="SAM" id="MobiDB-lite"/>
    </source>
</evidence>
<evidence type="ECO:0000256" key="2">
    <source>
        <dbReference type="SAM" id="SignalP"/>
    </source>
</evidence>
<feature type="chain" id="PRO_5023935768" evidence="2">
    <location>
        <begin position="31"/>
        <end position="101"/>
    </location>
</feature>
<comment type="caution">
    <text evidence="3">The sequence shown here is derived from an EMBL/GenBank/DDBJ whole genome shotgun (WGS) entry which is preliminary data.</text>
</comment>
<proteinExistence type="predicted"/>
<gene>
    <name evidence="3" type="ORF">FQN60_002441</name>
</gene>
<accession>A0A5J5DA05</accession>
<dbReference type="Proteomes" id="UP000327493">
    <property type="component" value="Chromosome 7"/>
</dbReference>
<reference evidence="3 4" key="1">
    <citation type="submission" date="2019-08" db="EMBL/GenBank/DDBJ databases">
        <title>A chromosome-level genome assembly, high-density linkage maps, and genome scans reveal the genomic architecture of hybrid incompatibilities underlying speciation via character displacement in darters (Percidae: Etheostominae).</title>
        <authorList>
            <person name="Moran R.L."/>
            <person name="Catchen J.M."/>
            <person name="Fuller R.C."/>
        </authorList>
    </citation>
    <scope>NUCLEOTIDE SEQUENCE [LARGE SCALE GENOMIC DNA]</scope>
    <source>
        <strain evidence="3">EspeVRDwgs_2016</strain>
        <tissue evidence="3">Muscle</tissue>
    </source>
</reference>
<feature type="signal peptide" evidence="2">
    <location>
        <begin position="1"/>
        <end position="30"/>
    </location>
</feature>
<sequence>MPTLKPVGTIHKRMERLVLMLAMAASHLWASHHHDTAGSRPCICRGEGPFHQIDLLWFEAGSCDLCHGYLLMTNLHQQGGETRAGAPSEAVRPGSPEGRRW</sequence>
<evidence type="ECO:0000313" key="4">
    <source>
        <dbReference type="Proteomes" id="UP000327493"/>
    </source>
</evidence>
<protein>
    <submittedName>
        <fullName evidence="3">Uncharacterized protein</fullName>
    </submittedName>
</protein>
<keyword evidence="2" id="KW-0732">Signal</keyword>
<dbReference type="EMBL" id="VOFY01000007">
    <property type="protein sequence ID" value="KAA8591498.1"/>
    <property type="molecule type" value="Genomic_DNA"/>
</dbReference>
<organism evidence="3 4">
    <name type="scientific">Etheostoma spectabile</name>
    <name type="common">orangethroat darter</name>
    <dbReference type="NCBI Taxonomy" id="54343"/>
    <lineage>
        <taxon>Eukaryota</taxon>
        <taxon>Metazoa</taxon>
        <taxon>Chordata</taxon>
        <taxon>Craniata</taxon>
        <taxon>Vertebrata</taxon>
        <taxon>Euteleostomi</taxon>
        <taxon>Actinopterygii</taxon>
        <taxon>Neopterygii</taxon>
        <taxon>Teleostei</taxon>
        <taxon>Neoteleostei</taxon>
        <taxon>Acanthomorphata</taxon>
        <taxon>Eupercaria</taxon>
        <taxon>Perciformes</taxon>
        <taxon>Percoidei</taxon>
        <taxon>Percidae</taxon>
        <taxon>Etheostomatinae</taxon>
        <taxon>Etheostoma</taxon>
    </lineage>
</organism>
<keyword evidence="4" id="KW-1185">Reference proteome</keyword>